<dbReference type="PANTHER" id="PTHR31793:SF27">
    <property type="entry name" value="NOVEL THIOESTERASE SUPERFAMILY DOMAIN AND SAPOSIN A-TYPE DOMAIN CONTAINING PROTEIN (0610012H03RIK)"/>
    <property type="match status" value="1"/>
</dbReference>
<dbReference type="PANTHER" id="PTHR31793">
    <property type="entry name" value="4-HYDROXYBENZOYL-COA THIOESTERASE FAMILY MEMBER"/>
    <property type="match status" value="1"/>
</dbReference>
<comment type="caution">
    <text evidence="3">The sequence shown here is derived from an EMBL/GenBank/DDBJ whole genome shotgun (WGS) entry which is preliminary data.</text>
</comment>
<name>A0A6I2RGF2_FLAPL</name>
<dbReference type="PIRSF" id="PIRSF003230">
    <property type="entry name" value="YbgC"/>
    <property type="match status" value="1"/>
</dbReference>
<comment type="similarity">
    <text evidence="1">Belongs to the 4-hydroxybenzoyl-CoA thioesterase family.</text>
</comment>
<keyword evidence="2 3" id="KW-0378">Hydrolase</keyword>
<dbReference type="SUPFAM" id="SSF54637">
    <property type="entry name" value="Thioesterase/thiol ester dehydrase-isomerase"/>
    <property type="match status" value="1"/>
</dbReference>
<evidence type="ECO:0000313" key="4">
    <source>
        <dbReference type="Proteomes" id="UP000429811"/>
    </source>
</evidence>
<dbReference type="Gene3D" id="3.10.129.10">
    <property type="entry name" value="Hotdog Thioesterase"/>
    <property type="match status" value="1"/>
</dbReference>
<dbReference type="Pfam" id="PF13279">
    <property type="entry name" value="4HBT_2"/>
    <property type="match status" value="1"/>
</dbReference>
<dbReference type="CDD" id="cd00586">
    <property type="entry name" value="4HBT"/>
    <property type="match status" value="1"/>
</dbReference>
<evidence type="ECO:0000313" key="3">
    <source>
        <dbReference type="EMBL" id="MSB48806.1"/>
    </source>
</evidence>
<dbReference type="InterPro" id="IPR050563">
    <property type="entry name" value="4-hydroxybenzoyl-CoA_TE"/>
</dbReference>
<dbReference type="Proteomes" id="UP000429811">
    <property type="component" value="Unassembled WGS sequence"/>
</dbReference>
<reference evidence="3 4" key="1">
    <citation type="journal article" date="2019" name="Nat. Med.">
        <title>A library of human gut bacterial isolates paired with longitudinal multiomics data enables mechanistic microbiome research.</title>
        <authorList>
            <person name="Poyet M."/>
            <person name="Groussin M."/>
            <person name="Gibbons S.M."/>
            <person name="Avila-Pacheco J."/>
            <person name="Jiang X."/>
            <person name="Kearney S.M."/>
            <person name="Perrotta A.R."/>
            <person name="Berdy B."/>
            <person name="Zhao S."/>
            <person name="Lieberman T.D."/>
            <person name="Swanson P.K."/>
            <person name="Smith M."/>
            <person name="Roesemann S."/>
            <person name="Alexander J.E."/>
            <person name="Rich S.A."/>
            <person name="Livny J."/>
            <person name="Vlamakis H."/>
            <person name="Clish C."/>
            <person name="Bullock K."/>
            <person name="Deik A."/>
            <person name="Scott J."/>
            <person name="Pierce K.A."/>
            <person name="Xavier R.J."/>
            <person name="Alm E.J."/>
        </authorList>
    </citation>
    <scope>NUCLEOTIDE SEQUENCE [LARGE SCALE GENOMIC DNA]</scope>
    <source>
        <strain evidence="3 4">BIOML-A5</strain>
    </source>
</reference>
<dbReference type="AlphaFoldDB" id="A0A6I2RGF2"/>
<dbReference type="InterPro" id="IPR029069">
    <property type="entry name" value="HotDog_dom_sf"/>
</dbReference>
<sequence>MEIKPYLRRPQFYETDGMSIIWHGNYVRWMEESRTDFMDQLGFPYARAVEAGIDFALTDISCKYRAMTRFGEELAITVSIRRLSPAKLELGYEMREASTGELKAEGTSGHFFYDRAKGRPVALKKALPEVYRRLEALTTPD</sequence>
<proteinExistence type="inferred from homology"/>
<evidence type="ECO:0000256" key="1">
    <source>
        <dbReference type="ARBA" id="ARBA00005953"/>
    </source>
</evidence>
<evidence type="ECO:0000256" key="2">
    <source>
        <dbReference type="ARBA" id="ARBA00022801"/>
    </source>
</evidence>
<organism evidence="3 4">
    <name type="scientific">Flavonifractor plautii</name>
    <name type="common">Fusobacterium plautii</name>
    <dbReference type="NCBI Taxonomy" id="292800"/>
    <lineage>
        <taxon>Bacteria</taxon>
        <taxon>Bacillati</taxon>
        <taxon>Bacillota</taxon>
        <taxon>Clostridia</taxon>
        <taxon>Eubacteriales</taxon>
        <taxon>Oscillospiraceae</taxon>
        <taxon>Flavonifractor</taxon>
    </lineage>
</organism>
<accession>A0A6I2RGF2</accession>
<dbReference type="EMBL" id="WKPO01000009">
    <property type="protein sequence ID" value="MSB48806.1"/>
    <property type="molecule type" value="Genomic_DNA"/>
</dbReference>
<dbReference type="NCBIfam" id="TIGR00051">
    <property type="entry name" value="YbgC/FadM family acyl-CoA thioesterase"/>
    <property type="match status" value="1"/>
</dbReference>
<dbReference type="GO" id="GO:0047617">
    <property type="term" value="F:fatty acyl-CoA hydrolase activity"/>
    <property type="evidence" value="ECO:0007669"/>
    <property type="project" value="TreeGrafter"/>
</dbReference>
<protein>
    <submittedName>
        <fullName evidence="3">YbgC/FadM family acyl-CoA thioesterase</fullName>
        <ecNumber evidence="3">3.1.2.-</ecNumber>
    </submittedName>
</protein>
<dbReference type="RefSeq" id="WP_024723927.1">
    <property type="nucleotide sequence ID" value="NZ_BAABZG010000001.1"/>
</dbReference>
<dbReference type="InterPro" id="IPR006684">
    <property type="entry name" value="YbgC/YbaW"/>
</dbReference>
<gene>
    <name evidence="3" type="ORF">GKE90_08855</name>
</gene>
<dbReference type="EC" id="3.1.2.-" evidence="3"/>